<feature type="compositionally biased region" description="Low complexity" evidence="1">
    <location>
        <begin position="16"/>
        <end position="31"/>
    </location>
</feature>
<feature type="compositionally biased region" description="Acidic residues" evidence="1">
    <location>
        <begin position="211"/>
        <end position="223"/>
    </location>
</feature>
<feature type="region of interest" description="Disordered" evidence="1">
    <location>
        <begin position="1"/>
        <end position="94"/>
    </location>
</feature>
<feature type="compositionally biased region" description="Basic and acidic residues" evidence="1">
    <location>
        <begin position="55"/>
        <end position="77"/>
    </location>
</feature>
<protein>
    <submittedName>
        <fullName evidence="2">Uncharacterized protein</fullName>
    </submittedName>
</protein>
<evidence type="ECO:0000313" key="3">
    <source>
        <dbReference type="Proteomes" id="UP001150924"/>
    </source>
</evidence>
<feature type="compositionally biased region" description="Acidic residues" evidence="1">
    <location>
        <begin position="189"/>
        <end position="201"/>
    </location>
</feature>
<reference evidence="2" key="1">
    <citation type="submission" date="2022-11" db="EMBL/GenBank/DDBJ databases">
        <title>Minimal conservation of predation-associated metabolite biosynthetic gene clusters underscores biosynthetic potential of Myxococcota including descriptions for ten novel species: Archangium lansinium sp. nov., Myxococcus landrumus sp. nov., Nannocystis bai.</title>
        <authorList>
            <person name="Ahearne A."/>
            <person name="Stevens C."/>
            <person name="Phillips K."/>
        </authorList>
    </citation>
    <scope>NUCLEOTIDE SEQUENCE</scope>
    <source>
        <strain evidence="2">Na p29</strain>
    </source>
</reference>
<dbReference type="EMBL" id="JAPNKE010000002">
    <property type="protein sequence ID" value="MCY1004975.1"/>
    <property type="molecule type" value="Genomic_DNA"/>
</dbReference>
<feature type="compositionally biased region" description="Acidic residues" evidence="1">
    <location>
        <begin position="39"/>
        <end position="48"/>
    </location>
</feature>
<feature type="compositionally biased region" description="Basic residues" evidence="1">
    <location>
        <begin position="274"/>
        <end position="285"/>
    </location>
</feature>
<comment type="caution">
    <text evidence="2">The sequence shown here is derived from an EMBL/GenBank/DDBJ whole genome shotgun (WGS) entry which is preliminary data.</text>
</comment>
<feature type="region of interest" description="Disordered" evidence="1">
    <location>
        <begin position="266"/>
        <end position="285"/>
    </location>
</feature>
<evidence type="ECO:0000256" key="1">
    <source>
        <dbReference type="SAM" id="MobiDB-lite"/>
    </source>
</evidence>
<feature type="region of interest" description="Disordered" evidence="1">
    <location>
        <begin position="113"/>
        <end position="255"/>
    </location>
</feature>
<feature type="compositionally biased region" description="Basic and acidic residues" evidence="1">
    <location>
        <begin position="155"/>
        <end position="175"/>
    </location>
</feature>
<sequence>MTAARVGRAVPSPARAQAGGEEAAQETVVEAGEQRDEGEPVEEGEVAADDQGQLKGDHAERGDDPQPTRAEHEPREDELGEVIEDDAAAQHRRRQVMEVKADGVGERLGLEVTLETGELGPARVAAQLDEARAEHDAEGEPAQQDDGDVGWRAIAGERQEARERAEEGAQERRLEQLNLPAERVPAAADVDDREVEGPQDDEEKRVLAAEQEGDREDEADEADSPQGCVGGAPPKRVGRAQKSSTGPIGVMPWAPTRGTSWVTAVANAATNTRPRTRRTTKRVRT</sequence>
<accession>A0A9X3IVK1</accession>
<dbReference type="Proteomes" id="UP001150924">
    <property type="component" value="Unassembled WGS sequence"/>
</dbReference>
<feature type="compositionally biased region" description="Basic and acidic residues" evidence="1">
    <location>
        <begin position="129"/>
        <end position="138"/>
    </location>
</feature>
<feature type="compositionally biased region" description="Acidic residues" evidence="1">
    <location>
        <begin position="139"/>
        <end position="148"/>
    </location>
</feature>
<gene>
    <name evidence="2" type="ORF">OV079_05190</name>
</gene>
<feature type="compositionally biased region" description="Acidic residues" evidence="1">
    <location>
        <begin position="78"/>
        <end position="87"/>
    </location>
</feature>
<proteinExistence type="predicted"/>
<name>A0A9X3IVK1_9BACT</name>
<keyword evidence="3" id="KW-1185">Reference proteome</keyword>
<evidence type="ECO:0000313" key="2">
    <source>
        <dbReference type="EMBL" id="MCY1004975.1"/>
    </source>
</evidence>
<dbReference type="AlphaFoldDB" id="A0A9X3IVK1"/>
<organism evidence="2 3">
    <name type="scientific">Nannocystis pusilla</name>
    <dbReference type="NCBI Taxonomy" id="889268"/>
    <lineage>
        <taxon>Bacteria</taxon>
        <taxon>Pseudomonadati</taxon>
        <taxon>Myxococcota</taxon>
        <taxon>Polyangia</taxon>
        <taxon>Nannocystales</taxon>
        <taxon>Nannocystaceae</taxon>
        <taxon>Nannocystis</taxon>
    </lineage>
</organism>